<dbReference type="OrthoDB" id="9995506at2"/>
<evidence type="ECO:0008006" key="4">
    <source>
        <dbReference type="Google" id="ProtNLM"/>
    </source>
</evidence>
<feature type="chain" id="PRO_5009138303" description="Phosphate starvation-inducible protein PsiF" evidence="1">
    <location>
        <begin position="21"/>
        <end position="88"/>
    </location>
</feature>
<comment type="caution">
    <text evidence="2">The sequence shown here is derived from an EMBL/GenBank/DDBJ whole genome shotgun (WGS) entry which is preliminary data.</text>
</comment>
<name>A0A1E3VJN1_9HYPH</name>
<feature type="signal peptide" evidence="1">
    <location>
        <begin position="1"/>
        <end position="20"/>
    </location>
</feature>
<proteinExistence type="predicted"/>
<organism evidence="2 3">
    <name type="scientific">Methyloceanibacter superfactus</name>
    <dbReference type="NCBI Taxonomy" id="1774969"/>
    <lineage>
        <taxon>Bacteria</taxon>
        <taxon>Pseudomonadati</taxon>
        <taxon>Pseudomonadota</taxon>
        <taxon>Alphaproteobacteria</taxon>
        <taxon>Hyphomicrobiales</taxon>
        <taxon>Hyphomicrobiaceae</taxon>
        <taxon>Methyloceanibacter</taxon>
    </lineage>
</organism>
<dbReference type="EMBL" id="LPWF01000037">
    <property type="protein sequence ID" value="ODR93715.1"/>
    <property type="molecule type" value="Genomic_DNA"/>
</dbReference>
<dbReference type="RefSeq" id="WP_069442891.1">
    <property type="nucleotide sequence ID" value="NZ_LPWF01000037.1"/>
</dbReference>
<keyword evidence="3" id="KW-1185">Reference proteome</keyword>
<gene>
    <name evidence="2" type="ORF">AUC69_03855</name>
</gene>
<protein>
    <recommendedName>
        <fullName evidence="4">Phosphate starvation-inducible protein PsiF</fullName>
    </recommendedName>
</protein>
<evidence type="ECO:0000313" key="3">
    <source>
        <dbReference type="Proteomes" id="UP000094472"/>
    </source>
</evidence>
<accession>A0A1E3VJN1</accession>
<dbReference type="Proteomes" id="UP000094472">
    <property type="component" value="Unassembled WGS sequence"/>
</dbReference>
<evidence type="ECO:0000313" key="2">
    <source>
        <dbReference type="EMBL" id="ODR93715.1"/>
    </source>
</evidence>
<evidence type="ECO:0000256" key="1">
    <source>
        <dbReference type="SAM" id="SignalP"/>
    </source>
</evidence>
<reference evidence="2 3" key="1">
    <citation type="journal article" date="2016" name="Environ. Microbiol.">
        <title>New Methyloceanibacter diversity from North Sea sediments includes methanotroph containing solely the soluble methane monooxygenase.</title>
        <authorList>
            <person name="Vekeman B."/>
            <person name="Kerckhof F.M."/>
            <person name="Cremers G."/>
            <person name="de Vos P."/>
            <person name="Vandamme P."/>
            <person name="Boon N."/>
            <person name="Op den Camp H.J."/>
            <person name="Heylen K."/>
        </authorList>
    </citation>
    <scope>NUCLEOTIDE SEQUENCE [LARGE SCALE GENOMIC DNA]</scope>
    <source>
        <strain evidence="2 3">R-67175</strain>
    </source>
</reference>
<dbReference type="AlphaFoldDB" id="A0A1E3VJN1"/>
<keyword evidence="1" id="KW-0732">Signal</keyword>
<sequence>MNRKLSLLTICFAISGLVLAVNPVRAEDEESGEGGGQAVTAAEMPEVCQKQAANRSLTGDDKDAYIEKCNAPKSQVTRSVTRKMEGQL</sequence>